<proteinExistence type="predicted"/>
<evidence type="ECO:0000313" key="1">
    <source>
        <dbReference type="EMBL" id="VDK71629.1"/>
    </source>
</evidence>
<keyword evidence="2" id="KW-1185">Reference proteome</keyword>
<gene>
    <name evidence="1" type="ORF">NLS_LOCUS1498</name>
</gene>
<reference evidence="1 2" key="1">
    <citation type="submission" date="2018-08" db="EMBL/GenBank/DDBJ databases">
        <authorList>
            <person name="Laetsch R D."/>
            <person name="Stevens L."/>
            <person name="Kumar S."/>
            <person name="Blaxter L. M."/>
        </authorList>
    </citation>
    <scope>NUCLEOTIDE SEQUENCE [LARGE SCALE GENOMIC DNA]</scope>
</reference>
<name>A0A3P6SJK3_LITSI</name>
<dbReference type="AlphaFoldDB" id="A0A3P6SJK3"/>
<accession>A0A3P6SJK3</accession>
<sequence length="70" mass="8219">MLIRELRKAGDARWADEVTKTKYDDDDDYGDGDYNDYDNDDGGDGDILEWEKLREKENGSLNGRVWEFPR</sequence>
<organism evidence="1 2">
    <name type="scientific">Litomosoides sigmodontis</name>
    <name type="common">Filarial nematode worm</name>
    <dbReference type="NCBI Taxonomy" id="42156"/>
    <lineage>
        <taxon>Eukaryota</taxon>
        <taxon>Metazoa</taxon>
        <taxon>Ecdysozoa</taxon>
        <taxon>Nematoda</taxon>
        <taxon>Chromadorea</taxon>
        <taxon>Rhabditida</taxon>
        <taxon>Spirurina</taxon>
        <taxon>Spiruromorpha</taxon>
        <taxon>Filarioidea</taxon>
        <taxon>Onchocercidae</taxon>
        <taxon>Litomosoides</taxon>
    </lineage>
</organism>
<protein>
    <submittedName>
        <fullName evidence="1">Uncharacterized protein</fullName>
    </submittedName>
</protein>
<dbReference type="Proteomes" id="UP000277928">
    <property type="component" value="Unassembled WGS sequence"/>
</dbReference>
<evidence type="ECO:0000313" key="2">
    <source>
        <dbReference type="Proteomes" id="UP000277928"/>
    </source>
</evidence>
<dbReference type="EMBL" id="UYRX01000053">
    <property type="protein sequence ID" value="VDK71629.1"/>
    <property type="molecule type" value="Genomic_DNA"/>
</dbReference>